<reference evidence="2" key="1">
    <citation type="submission" date="2016-10" db="EMBL/GenBank/DDBJ databases">
        <authorList>
            <person name="Varghese N."/>
            <person name="Submissions S."/>
        </authorList>
    </citation>
    <scope>NUCLEOTIDE SEQUENCE [LARGE SCALE GENOMIC DNA]</scope>
    <source>
        <strain evidence="2">DSM 45245</strain>
    </source>
</reference>
<keyword evidence="2" id="KW-1185">Reference proteome</keyword>
<protein>
    <recommendedName>
        <fullName evidence="3">Collagen, middle region</fullName>
    </recommendedName>
</protein>
<evidence type="ECO:0000313" key="2">
    <source>
        <dbReference type="Proteomes" id="UP000242415"/>
    </source>
</evidence>
<evidence type="ECO:0000313" key="1">
    <source>
        <dbReference type="EMBL" id="SDZ41701.1"/>
    </source>
</evidence>
<dbReference type="RefSeq" id="WP_091562218.1">
    <property type="nucleotide sequence ID" value="NZ_FNPH01000014.1"/>
</dbReference>
<dbReference type="Proteomes" id="UP000242415">
    <property type="component" value="Unassembled WGS sequence"/>
</dbReference>
<dbReference type="NCBIfam" id="NF038175">
    <property type="entry name" value="IniB_NTERM"/>
    <property type="match status" value="1"/>
</dbReference>
<dbReference type="AlphaFoldDB" id="A0A1H3SVX2"/>
<name>A0A1H3SVX2_9ACTN</name>
<dbReference type="STRING" id="405436.SAMN05444365_11461"/>
<organism evidence="1 2">
    <name type="scientific">Micromonospora pattaloongensis</name>
    <dbReference type="NCBI Taxonomy" id="405436"/>
    <lineage>
        <taxon>Bacteria</taxon>
        <taxon>Bacillati</taxon>
        <taxon>Actinomycetota</taxon>
        <taxon>Actinomycetes</taxon>
        <taxon>Micromonosporales</taxon>
        <taxon>Micromonosporaceae</taxon>
        <taxon>Micromonospora</taxon>
    </lineage>
</organism>
<evidence type="ECO:0008006" key="3">
    <source>
        <dbReference type="Google" id="ProtNLM"/>
    </source>
</evidence>
<dbReference type="InterPro" id="IPR049709">
    <property type="entry name" value="IniB-like_N"/>
</dbReference>
<proteinExistence type="predicted"/>
<sequence>METTQTLHDFVFNLLTNADARSAFELDPEGALRAAGLSDITAADVQDVVPLVLDTVPVQGITSLDVLGDTGLGLGTVSADPLGVIGQLTTVAQGLNVGAAGSHTADVNVSALGVIGVDAGGLGNIAASVLPGIGVGLGADGVTADLSGVNDVAHTLDAGVLNPVTQDAVGAVGTVDGVVAGVGGTADGLVGGGLGGTVDGLLGDGVTGIAGNALGTVGHTVDSLGVTGLVNGVTGTVGGTVDGLGVDGVVSGVTGTVGGTVDGLGVDGVLGGVTGTVGGITGGLGVQGHAQADASADASGHGLLGGLL</sequence>
<gene>
    <name evidence="1" type="ORF">SAMN05444365_11461</name>
</gene>
<accession>A0A1H3SVX2</accession>
<dbReference type="OrthoDB" id="3403955at2"/>
<dbReference type="EMBL" id="FNPH01000014">
    <property type="protein sequence ID" value="SDZ41701.1"/>
    <property type="molecule type" value="Genomic_DNA"/>
</dbReference>